<reference evidence="2 3" key="1">
    <citation type="journal article" date="2023" name="Nucleic Acids Res.">
        <title>The hologenome of Daphnia magna reveals possible DNA methylation and microbiome-mediated evolution of the host genome.</title>
        <authorList>
            <person name="Chaturvedi A."/>
            <person name="Li X."/>
            <person name="Dhandapani V."/>
            <person name="Marshall H."/>
            <person name="Kissane S."/>
            <person name="Cuenca-Cambronero M."/>
            <person name="Asole G."/>
            <person name="Calvet F."/>
            <person name="Ruiz-Romero M."/>
            <person name="Marangio P."/>
            <person name="Guigo R."/>
            <person name="Rago D."/>
            <person name="Mirbahai L."/>
            <person name="Eastwood N."/>
            <person name="Colbourne J.K."/>
            <person name="Zhou J."/>
            <person name="Mallon E."/>
            <person name="Orsini L."/>
        </authorList>
    </citation>
    <scope>NUCLEOTIDE SEQUENCE [LARGE SCALE GENOMIC DNA]</scope>
    <source>
        <strain evidence="2">LRV0_1</strain>
    </source>
</reference>
<dbReference type="EMBL" id="JAOYFB010000038">
    <property type="protein sequence ID" value="KAK4028399.1"/>
    <property type="molecule type" value="Genomic_DNA"/>
</dbReference>
<feature type="compositionally biased region" description="Polar residues" evidence="1">
    <location>
        <begin position="586"/>
        <end position="596"/>
    </location>
</feature>
<sequence>MTSQRFNPGRHNKTLKRRATTAVDADYKLKVLRTAVVENADEGAVSEVEELVLMSTCPAAENLLDRAYPDDELRPQLSSNVTDSGSRSQASRSESTVLTDYLRSTNAAVLKTFPASTSTELEWSLGDGDEDEESLNNDDTDDESIHFAGKIRFTKSEFHIQYVCREKSCKELLQCGDDGYPKVIQNCGHKHINNSSNCCFVLRLPIEQQLRYFLEHYGLLEIMTEVVNPNERSDVNSGKLYRQLVEEGVINSRTITLQINGDGASCFKKNEDDFDECINSYARFQILESLSDFVLHILVTFTDGTFGISTGKSFFKPKLPQKSDIEDWLVLLKSWLNSKKAVAVRWPAGVDVYTSWNLFDYEGPANCNKSKQSLHNGSILKSGTILFYSEIYYNQLASKELQILELNEKIVELENEQPMVLIKEIKDILAEMNTLVHNIRAHPIQGQHLRLQDSSASAGNNALTSAKSNNAGLHTGTRMKRLWGDLMVSESCIRKIAIALKTDQMTDTCRHRIAALILDDLYTIEELANMSLSGRKCLGKDRVAKPKLPPEIISAIHSYMQKIWDETFTTRLIGYYNLMKKERQKTNNQQSNTASGRMSLDSDQEQNMNLD</sequence>
<feature type="region of interest" description="Disordered" evidence="1">
    <location>
        <begin position="584"/>
        <end position="611"/>
    </location>
</feature>
<keyword evidence="3" id="KW-1185">Reference proteome</keyword>
<evidence type="ECO:0000313" key="2">
    <source>
        <dbReference type="EMBL" id="KAK4028399.1"/>
    </source>
</evidence>
<comment type="caution">
    <text evidence="2">The sequence shown here is derived from an EMBL/GenBank/DDBJ whole genome shotgun (WGS) entry which is preliminary data.</text>
</comment>
<dbReference type="Gene3D" id="1.10.10.2590">
    <property type="entry name" value="BEN domain"/>
    <property type="match status" value="1"/>
</dbReference>
<evidence type="ECO:0008006" key="4">
    <source>
        <dbReference type="Google" id="ProtNLM"/>
    </source>
</evidence>
<name>A0ABR0ATG3_9CRUS</name>
<protein>
    <recommendedName>
        <fullName evidence="4">BEN domain-containing protein</fullName>
    </recommendedName>
</protein>
<feature type="compositionally biased region" description="Low complexity" evidence="1">
    <location>
        <begin position="84"/>
        <end position="95"/>
    </location>
</feature>
<accession>A0ABR0ATG3</accession>
<evidence type="ECO:0000256" key="1">
    <source>
        <dbReference type="SAM" id="MobiDB-lite"/>
    </source>
</evidence>
<feature type="compositionally biased region" description="Acidic residues" evidence="1">
    <location>
        <begin position="127"/>
        <end position="142"/>
    </location>
</feature>
<organism evidence="2 3">
    <name type="scientific">Daphnia magna</name>
    <dbReference type="NCBI Taxonomy" id="35525"/>
    <lineage>
        <taxon>Eukaryota</taxon>
        <taxon>Metazoa</taxon>
        <taxon>Ecdysozoa</taxon>
        <taxon>Arthropoda</taxon>
        <taxon>Crustacea</taxon>
        <taxon>Branchiopoda</taxon>
        <taxon>Diplostraca</taxon>
        <taxon>Cladocera</taxon>
        <taxon>Anomopoda</taxon>
        <taxon>Daphniidae</taxon>
        <taxon>Daphnia</taxon>
    </lineage>
</organism>
<proteinExistence type="predicted"/>
<gene>
    <name evidence="2" type="ORF">OUZ56_017679</name>
</gene>
<feature type="region of interest" description="Disordered" evidence="1">
    <location>
        <begin position="71"/>
        <end position="97"/>
    </location>
</feature>
<dbReference type="Proteomes" id="UP001234178">
    <property type="component" value="Unassembled WGS sequence"/>
</dbReference>
<evidence type="ECO:0000313" key="3">
    <source>
        <dbReference type="Proteomes" id="UP001234178"/>
    </source>
</evidence>
<feature type="region of interest" description="Disordered" evidence="1">
    <location>
        <begin position="121"/>
        <end position="142"/>
    </location>
</feature>